<sequence length="224" mass="25327">MPENHQNMINSNVILPQFIVMLHFSYSPLLSTCPFCNRAFQTFIAFFNHIQSHFPEHVTNLIENRGQLVLFFQYLGNNNPQQTFPTLPRNPTNSPSIPNGNYSFGSLPMISAQVFLPSNEVHNISSAPSRMTQPPRSSYRRSWELSITPITFPLISNGSSNVVHMTFFRQTFESTFTRVMGRQQIPNSNSVTANQQVEEAQGINHEANLANGGDVNDLDLNLRL</sequence>
<feature type="domain" description="C2H2-type" evidence="1">
    <location>
        <begin position="33"/>
        <end position="53"/>
    </location>
</feature>
<dbReference type="PROSITE" id="PS00028">
    <property type="entry name" value="ZINC_FINGER_C2H2_1"/>
    <property type="match status" value="1"/>
</dbReference>
<gene>
    <name evidence="2" type="ORF">ACH5RR_031539</name>
</gene>
<dbReference type="Proteomes" id="UP001630127">
    <property type="component" value="Unassembled WGS sequence"/>
</dbReference>
<evidence type="ECO:0000313" key="3">
    <source>
        <dbReference type="Proteomes" id="UP001630127"/>
    </source>
</evidence>
<reference evidence="2 3" key="1">
    <citation type="submission" date="2024-11" db="EMBL/GenBank/DDBJ databases">
        <title>A near-complete genome assembly of Cinchona calisaya.</title>
        <authorList>
            <person name="Lian D.C."/>
            <person name="Zhao X.W."/>
            <person name="Wei L."/>
        </authorList>
    </citation>
    <scope>NUCLEOTIDE SEQUENCE [LARGE SCALE GENOMIC DNA]</scope>
    <source>
        <tissue evidence="2">Nenye</tissue>
    </source>
</reference>
<proteinExistence type="predicted"/>
<dbReference type="EMBL" id="JBJUIK010000013">
    <property type="protein sequence ID" value="KAL3506157.1"/>
    <property type="molecule type" value="Genomic_DNA"/>
</dbReference>
<accession>A0ABD2YFJ9</accession>
<dbReference type="AlphaFoldDB" id="A0ABD2YFJ9"/>
<keyword evidence="3" id="KW-1185">Reference proteome</keyword>
<dbReference type="InterPro" id="IPR013087">
    <property type="entry name" value="Znf_C2H2_type"/>
</dbReference>
<comment type="caution">
    <text evidence="2">The sequence shown here is derived from an EMBL/GenBank/DDBJ whole genome shotgun (WGS) entry which is preliminary data.</text>
</comment>
<protein>
    <recommendedName>
        <fullName evidence="1">C2H2-type domain-containing protein</fullName>
    </recommendedName>
</protein>
<organism evidence="2 3">
    <name type="scientific">Cinchona calisaya</name>
    <dbReference type="NCBI Taxonomy" id="153742"/>
    <lineage>
        <taxon>Eukaryota</taxon>
        <taxon>Viridiplantae</taxon>
        <taxon>Streptophyta</taxon>
        <taxon>Embryophyta</taxon>
        <taxon>Tracheophyta</taxon>
        <taxon>Spermatophyta</taxon>
        <taxon>Magnoliopsida</taxon>
        <taxon>eudicotyledons</taxon>
        <taxon>Gunneridae</taxon>
        <taxon>Pentapetalae</taxon>
        <taxon>asterids</taxon>
        <taxon>lamiids</taxon>
        <taxon>Gentianales</taxon>
        <taxon>Rubiaceae</taxon>
        <taxon>Cinchonoideae</taxon>
        <taxon>Cinchoneae</taxon>
        <taxon>Cinchona</taxon>
    </lineage>
</organism>
<name>A0ABD2YFJ9_9GENT</name>
<evidence type="ECO:0000313" key="2">
    <source>
        <dbReference type="EMBL" id="KAL3506157.1"/>
    </source>
</evidence>
<evidence type="ECO:0000259" key="1">
    <source>
        <dbReference type="PROSITE" id="PS00028"/>
    </source>
</evidence>